<dbReference type="HOGENOM" id="CLU_2279506_0_0_1"/>
<sequence>MAFQAYTIVLLAALFTLGHYLNVEIQVPFLIATPSSTANSKKTYASPAFPSTGNISASTTINLNLVNALRNALQIDSGELSEELWFIRKQRQELREQREGAH</sequence>
<accession>A0A0C3QBM6</accession>
<dbReference type="EMBL" id="KN823106">
    <property type="protein sequence ID" value="KIO22576.1"/>
    <property type="molecule type" value="Genomic_DNA"/>
</dbReference>
<dbReference type="Proteomes" id="UP000054248">
    <property type="component" value="Unassembled WGS sequence"/>
</dbReference>
<dbReference type="AlphaFoldDB" id="A0A0C3QBM6"/>
<reference evidence="2 3" key="1">
    <citation type="submission" date="2014-04" db="EMBL/GenBank/DDBJ databases">
        <authorList>
            <consortium name="DOE Joint Genome Institute"/>
            <person name="Kuo A."/>
            <person name="Girlanda M."/>
            <person name="Perotto S."/>
            <person name="Kohler A."/>
            <person name="Nagy L.G."/>
            <person name="Floudas D."/>
            <person name="Copeland A."/>
            <person name="Barry K.W."/>
            <person name="Cichocki N."/>
            <person name="Veneault-Fourrey C."/>
            <person name="LaButti K."/>
            <person name="Lindquist E.A."/>
            <person name="Lipzen A."/>
            <person name="Lundell T."/>
            <person name="Morin E."/>
            <person name="Murat C."/>
            <person name="Sun H."/>
            <person name="Tunlid A."/>
            <person name="Henrissat B."/>
            <person name="Grigoriev I.V."/>
            <person name="Hibbett D.S."/>
            <person name="Martin F."/>
            <person name="Nordberg H.P."/>
            <person name="Cantor M.N."/>
            <person name="Hua S.X."/>
        </authorList>
    </citation>
    <scope>NUCLEOTIDE SEQUENCE [LARGE SCALE GENOMIC DNA]</scope>
    <source>
        <strain evidence="2 3">MUT 4182</strain>
    </source>
</reference>
<evidence type="ECO:0000313" key="3">
    <source>
        <dbReference type="Proteomes" id="UP000054248"/>
    </source>
</evidence>
<name>A0A0C3QBM6_9AGAM</name>
<organism evidence="2 3">
    <name type="scientific">Tulasnella calospora MUT 4182</name>
    <dbReference type="NCBI Taxonomy" id="1051891"/>
    <lineage>
        <taxon>Eukaryota</taxon>
        <taxon>Fungi</taxon>
        <taxon>Dikarya</taxon>
        <taxon>Basidiomycota</taxon>
        <taxon>Agaricomycotina</taxon>
        <taxon>Agaricomycetes</taxon>
        <taxon>Cantharellales</taxon>
        <taxon>Tulasnellaceae</taxon>
        <taxon>Tulasnella</taxon>
    </lineage>
</organism>
<gene>
    <name evidence="2" type="ORF">M407DRAFT_27894</name>
</gene>
<feature type="chain" id="PRO_5002168437" evidence="1">
    <location>
        <begin position="21"/>
        <end position="102"/>
    </location>
</feature>
<evidence type="ECO:0000313" key="2">
    <source>
        <dbReference type="EMBL" id="KIO22576.1"/>
    </source>
</evidence>
<protein>
    <submittedName>
        <fullName evidence="2">Uncharacterized protein</fullName>
    </submittedName>
</protein>
<keyword evidence="1" id="KW-0732">Signal</keyword>
<proteinExistence type="predicted"/>
<evidence type="ECO:0000256" key="1">
    <source>
        <dbReference type="SAM" id="SignalP"/>
    </source>
</evidence>
<keyword evidence="3" id="KW-1185">Reference proteome</keyword>
<reference evidence="3" key="2">
    <citation type="submission" date="2015-01" db="EMBL/GenBank/DDBJ databases">
        <title>Evolutionary Origins and Diversification of the Mycorrhizal Mutualists.</title>
        <authorList>
            <consortium name="DOE Joint Genome Institute"/>
            <consortium name="Mycorrhizal Genomics Consortium"/>
            <person name="Kohler A."/>
            <person name="Kuo A."/>
            <person name="Nagy L.G."/>
            <person name="Floudas D."/>
            <person name="Copeland A."/>
            <person name="Barry K.W."/>
            <person name="Cichocki N."/>
            <person name="Veneault-Fourrey C."/>
            <person name="LaButti K."/>
            <person name="Lindquist E.A."/>
            <person name="Lipzen A."/>
            <person name="Lundell T."/>
            <person name="Morin E."/>
            <person name="Murat C."/>
            <person name="Riley R."/>
            <person name="Ohm R."/>
            <person name="Sun H."/>
            <person name="Tunlid A."/>
            <person name="Henrissat B."/>
            <person name="Grigoriev I.V."/>
            <person name="Hibbett D.S."/>
            <person name="Martin F."/>
        </authorList>
    </citation>
    <scope>NUCLEOTIDE SEQUENCE [LARGE SCALE GENOMIC DNA]</scope>
    <source>
        <strain evidence="3">MUT 4182</strain>
    </source>
</reference>
<feature type="signal peptide" evidence="1">
    <location>
        <begin position="1"/>
        <end position="20"/>
    </location>
</feature>